<evidence type="ECO:0000313" key="2">
    <source>
        <dbReference type="Proteomes" id="UP000238312"/>
    </source>
</evidence>
<proteinExistence type="predicted"/>
<protein>
    <submittedName>
        <fullName evidence="1">Uncharacterized protein</fullName>
    </submittedName>
</protein>
<accession>A0A2T0MNK7</accession>
<dbReference type="Proteomes" id="UP000238312">
    <property type="component" value="Unassembled WGS sequence"/>
</dbReference>
<keyword evidence="2" id="KW-1185">Reference proteome</keyword>
<name>A0A2T0MNK7_9ACTN</name>
<reference evidence="1 2" key="1">
    <citation type="submission" date="2018-03" db="EMBL/GenBank/DDBJ databases">
        <title>Genomic Encyclopedia of Type Strains, Phase III (KMG-III): the genomes of soil and plant-associated and newly described type strains.</title>
        <authorList>
            <person name="Whitman W."/>
        </authorList>
    </citation>
    <scope>NUCLEOTIDE SEQUENCE [LARGE SCALE GENOMIC DNA]</scope>
    <source>
        <strain evidence="1 2">CGMCC 4.7104</strain>
    </source>
</reference>
<dbReference type="EMBL" id="PVNG01000019">
    <property type="protein sequence ID" value="PRX59565.1"/>
    <property type="molecule type" value="Genomic_DNA"/>
</dbReference>
<organism evidence="1 2">
    <name type="scientific">Nonomuraea fuscirosea</name>
    <dbReference type="NCBI Taxonomy" id="1291556"/>
    <lineage>
        <taxon>Bacteria</taxon>
        <taxon>Bacillati</taxon>
        <taxon>Actinomycetota</taxon>
        <taxon>Actinomycetes</taxon>
        <taxon>Streptosporangiales</taxon>
        <taxon>Streptosporangiaceae</taxon>
        <taxon>Nonomuraea</taxon>
    </lineage>
</organism>
<comment type="caution">
    <text evidence="1">The sequence shown here is derived from an EMBL/GenBank/DDBJ whole genome shotgun (WGS) entry which is preliminary data.</text>
</comment>
<evidence type="ECO:0000313" key="1">
    <source>
        <dbReference type="EMBL" id="PRX59565.1"/>
    </source>
</evidence>
<dbReference type="AlphaFoldDB" id="A0A2T0MNK7"/>
<gene>
    <name evidence="1" type="ORF">B0I32_1198</name>
</gene>
<sequence>MIPAPPYRWCHSVMKFADHEPNLRESDAHAVPGPHSQISRTSSVLLTTVRIAARRLSRLTNSRRVRRSAASVSASIPSIAAVPSATRLIPMFVPSPKVHSSSRRRNTSTSVTVREATEVNSPVNCVAWSTFLIKSSRSITPHRRAISSFSASRFSGSTCLPRGDTLIHGSPFLRVMLTPPVVAFFSPLFSRSSAATCAFAGRR</sequence>